<gene>
    <name evidence="1" type="ORF">H3H32_07700</name>
</gene>
<protein>
    <submittedName>
        <fullName evidence="1">Uncharacterized protein</fullName>
    </submittedName>
</protein>
<dbReference type="KEGG" id="sfol:H3H32_07700"/>
<name>A0A7G5H102_9BACT</name>
<sequence length="269" mass="30547">MTTSNAPCPADFFGVQPENFATCFAYWTAKHYWPETLWAGNTVAGSFQKGSERPVYMYMTRDQFQQRFNAFYPKGLWPHQISTVGGGVIPKTKYFLDLIPVDVTSSPVPLLFTCIWKPVNGPAESEVLSVSDFTSKNQVMADGGYVLHDLCAYSEDLSGAGIRLAATWTKRPHGAFTQFVNMNHDQAKAKFNELVPKGYQITRFCGYEADDRFYYAAIYEQLAGEWYHFFDMSAAQFQAKYNELAPRQLPLRHVCHYGDLYSAVWGHIV</sequence>
<proteinExistence type="predicted"/>
<evidence type="ECO:0000313" key="1">
    <source>
        <dbReference type="EMBL" id="QMW04794.1"/>
    </source>
</evidence>
<accession>A0A7G5H102</accession>
<dbReference type="RefSeq" id="WP_182462146.1">
    <property type="nucleotide sequence ID" value="NZ_CP059732.1"/>
</dbReference>
<dbReference type="InterPro" id="IPR049511">
    <property type="entry name" value="PGH-like_rpt"/>
</dbReference>
<dbReference type="EMBL" id="CP059732">
    <property type="protein sequence ID" value="QMW04794.1"/>
    <property type="molecule type" value="Genomic_DNA"/>
</dbReference>
<dbReference type="Proteomes" id="UP000515369">
    <property type="component" value="Chromosome"/>
</dbReference>
<dbReference type="Pfam" id="PF17660">
    <property type="entry name" value="BTRD1"/>
    <property type="match status" value="4"/>
</dbReference>
<keyword evidence="2" id="KW-1185">Reference proteome</keyword>
<dbReference type="AlphaFoldDB" id="A0A7G5H102"/>
<organism evidence="1 2">
    <name type="scientific">Spirosoma foliorum</name>
    <dbReference type="NCBI Taxonomy" id="2710596"/>
    <lineage>
        <taxon>Bacteria</taxon>
        <taxon>Pseudomonadati</taxon>
        <taxon>Bacteroidota</taxon>
        <taxon>Cytophagia</taxon>
        <taxon>Cytophagales</taxon>
        <taxon>Cytophagaceae</taxon>
        <taxon>Spirosoma</taxon>
    </lineage>
</organism>
<evidence type="ECO:0000313" key="2">
    <source>
        <dbReference type="Proteomes" id="UP000515369"/>
    </source>
</evidence>
<reference evidence="1 2" key="1">
    <citation type="submission" date="2020-07" db="EMBL/GenBank/DDBJ databases">
        <title>Spirosoma foliorum sp. nov., isolated from the leaves on the Nejang mountain Korea, Republic of.</title>
        <authorList>
            <person name="Ho H."/>
            <person name="Lee Y.-J."/>
            <person name="Nurcahyanto D.-A."/>
            <person name="Kim S.-G."/>
        </authorList>
    </citation>
    <scope>NUCLEOTIDE SEQUENCE [LARGE SCALE GENOMIC DNA]</scope>
    <source>
        <strain evidence="1 2">PL0136</strain>
    </source>
</reference>